<dbReference type="InterPro" id="IPR036188">
    <property type="entry name" value="FAD/NAD-bd_sf"/>
</dbReference>
<keyword evidence="9" id="KW-1185">Reference proteome</keyword>
<dbReference type="GO" id="GO:0006783">
    <property type="term" value="P:heme biosynthetic process"/>
    <property type="evidence" value="ECO:0007669"/>
    <property type="project" value="UniProtKB-UniRule"/>
</dbReference>
<evidence type="ECO:0000259" key="7">
    <source>
        <dbReference type="Pfam" id="PF01593"/>
    </source>
</evidence>
<keyword evidence="4 6" id="KW-0560">Oxidoreductase</keyword>
<comment type="caution">
    <text evidence="8">The sequence shown here is derived from an EMBL/GenBank/DDBJ whole genome shotgun (WGS) entry which is preliminary data.</text>
</comment>
<evidence type="ECO:0000256" key="4">
    <source>
        <dbReference type="ARBA" id="ARBA00023002"/>
    </source>
</evidence>
<dbReference type="Pfam" id="PF01593">
    <property type="entry name" value="Amino_oxidase"/>
    <property type="match status" value="1"/>
</dbReference>
<name>A0A243WER3_9BACT</name>
<dbReference type="InterPro" id="IPR002937">
    <property type="entry name" value="Amino_oxidase"/>
</dbReference>
<sequence length="450" mass="48961">MMVAILGGGISGLTLAYYLQKAGISYDLFEASSTPGGNLRTAQVDDYLLETGPNSLQLSPELLDLFTDLGLVDEIEDTAAVSANRYVLRDGRYQKLPSSPPALLANRFFSFKAKLNMLRELSRSPLPTNPDETLAAFFRRRFGAEIVDYALNPFISGIYAGDPEKLLVHKTFPKLAELEQTYGSVLRGLAKSGGAGGRRRIVSLRQGLQQLPATLAAQLTHYHGGQTVTALTRASDGHYHLQLASGPAPQAYTSVVLALPTYAAAPLLEDLFPEAATALAAVYYPAMAAIYTAYHRADVTHPLDGFGALHPKVEQPYAAGSIWSSSIYPKRSPADQVLFTTFVGGSQYQEQAQQSAAEQQQAVHTELARYYGIKATAPLWQTRYYWERAIPQFDSRIVGAHAATDALATENIYAAANWRAGVGVPDCVRHAQQLAEKIIRSVPHFLSLAQ</sequence>
<evidence type="ECO:0000256" key="3">
    <source>
        <dbReference type="ARBA" id="ARBA00022827"/>
    </source>
</evidence>
<dbReference type="SUPFAM" id="SSF54373">
    <property type="entry name" value="FAD-linked reductases, C-terminal domain"/>
    <property type="match status" value="1"/>
</dbReference>
<keyword evidence="5 6" id="KW-0350">Heme biosynthesis</keyword>
<comment type="similarity">
    <text evidence="6">Belongs to the protoporphyrinogen/coproporphyrinogen oxidase family. Coproporphyrinogen III oxidase subfamily.</text>
</comment>
<dbReference type="EMBL" id="MTSE01000004">
    <property type="protein sequence ID" value="OUJ73970.1"/>
    <property type="molecule type" value="Genomic_DNA"/>
</dbReference>
<feature type="domain" description="Amine oxidase" evidence="7">
    <location>
        <begin position="10"/>
        <end position="439"/>
    </location>
</feature>
<comment type="catalytic activity">
    <reaction evidence="6">
        <text>coproporphyrinogen III + 3 O2 = coproporphyrin III + 3 H2O2</text>
        <dbReference type="Rhea" id="RHEA:43436"/>
        <dbReference type="ChEBI" id="CHEBI:15379"/>
        <dbReference type="ChEBI" id="CHEBI:16240"/>
        <dbReference type="ChEBI" id="CHEBI:57309"/>
        <dbReference type="ChEBI" id="CHEBI:131725"/>
        <dbReference type="EC" id="1.3.3.15"/>
    </reaction>
</comment>
<dbReference type="InterPro" id="IPR004572">
    <property type="entry name" value="Protoporphyrinogen_oxidase"/>
</dbReference>
<evidence type="ECO:0000256" key="5">
    <source>
        <dbReference type="ARBA" id="ARBA00023133"/>
    </source>
</evidence>
<protein>
    <recommendedName>
        <fullName evidence="6">Coproporphyrinogen III oxidase</fullName>
        <ecNumber evidence="6">1.3.3.15</ecNumber>
    </recommendedName>
</protein>
<reference evidence="8 9" key="1">
    <citation type="submission" date="2017-01" db="EMBL/GenBank/DDBJ databases">
        <title>A new Hymenobacter.</title>
        <authorList>
            <person name="Liang Y."/>
            <person name="Feng F."/>
        </authorList>
    </citation>
    <scope>NUCLEOTIDE SEQUENCE [LARGE SCALE GENOMIC DNA]</scope>
    <source>
        <strain evidence="8">MIMBbqt21</strain>
    </source>
</reference>
<gene>
    <name evidence="8" type="ORF">BXP70_09435</name>
</gene>
<organism evidence="8 9">
    <name type="scientific">Hymenobacter crusticola</name>
    <dbReference type="NCBI Taxonomy" id="1770526"/>
    <lineage>
        <taxon>Bacteria</taxon>
        <taxon>Pseudomonadati</taxon>
        <taxon>Bacteroidota</taxon>
        <taxon>Cytophagia</taxon>
        <taxon>Cytophagales</taxon>
        <taxon>Hymenobacteraceae</taxon>
        <taxon>Hymenobacter</taxon>
    </lineage>
</organism>
<dbReference type="Proteomes" id="UP000194873">
    <property type="component" value="Unassembled WGS sequence"/>
</dbReference>
<comment type="subcellular location">
    <subcellularLocation>
        <location evidence="6">Cytoplasm</location>
    </subcellularLocation>
</comment>
<evidence type="ECO:0000313" key="8">
    <source>
        <dbReference type="EMBL" id="OUJ73970.1"/>
    </source>
</evidence>
<dbReference type="GO" id="GO:0004729">
    <property type="term" value="F:oxygen-dependent protoporphyrinogen oxidase activity"/>
    <property type="evidence" value="ECO:0007669"/>
    <property type="project" value="UniProtKB-UniRule"/>
</dbReference>
<comment type="pathway">
    <text evidence="6">Porphyrin-containing compound metabolism; protoheme biosynthesis.</text>
</comment>
<dbReference type="InterPro" id="IPR050464">
    <property type="entry name" value="Zeta_carotene_desat/Oxidored"/>
</dbReference>
<evidence type="ECO:0000256" key="1">
    <source>
        <dbReference type="ARBA" id="ARBA00001974"/>
    </source>
</evidence>
<keyword evidence="3 6" id="KW-0274">FAD</keyword>
<dbReference type="PANTHER" id="PTHR42923">
    <property type="entry name" value="PROTOPORPHYRINOGEN OXIDASE"/>
    <property type="match status" value="1"/>
</dbReference>
<dbReference type="PANTHER" id="PTHR42923:SF3">
    <property type="entry name" value="PROTOPORPHYRINOGEN OXIDASE"/>
    <property type="match status" value="1"/>
</dbReference>
<dbReference type="UniPathway" id="UPA00252"/>
<evidence type="ECO:0000256" key="2">
    <source>
        <dbReference type="ARBA" id="ARBA00022630"/>
    </source>
</evidence>
<evidence type="ECO:0000256" key="6">
    <source>
        <dbReference type="RuleBase" id="RU364052"/>
    </source>
</evidence>
<accession>A0A243WER3</accession>
<dbReference type="Gene3D" id="3.90.660.20">
    <property type="entry name" value="Protoporphyrinogen oxidase, mitochondrial, domain 2"/>
    <property type="match status" value="1"/>
</dbReference>
<comment type="cofactor">
    <cofactor evidence="1 6">
        <name>FAD</name>
        <dbReference type="ChEBI" id="CHEBI:57692"/>
    </cofactor>
</comment>
<dbReference type="SUPFAM" id="SSF51905">
    <property type="entry name" value="FAD/NAD(P)-binding domain"/>
    <property type="match status" value="1"/>
</dbReference>
<evidence type="ECO:0000313" key="9">
    <source>
        <dbReference type="Proteomes" id="UP000194873"/>
    </source>
</evidence>
<dbReference type="Gene3D" id="3.50.50.60">
    <property type="entry name" value="FAD/NAD(P)-binding domain"/>
    <property type="match status" value="1"/>
</dbReference>
<dbReference type="Gene3D" id="1.10.3110.10">
    <property type="entry name" value="protoporphyrinogen ix oxidase, domain 3"/>
    <property type="match status" value="1"/>
</dbReference>
<dbReference type="NCBIfam" id="TIGR00562">
    <property type="entry name" value="proto_IX_ox"/>
    <property type="match status" value="1"/>
</dbReference>
<keyword evidence="6" id="KW-0963">Cytoplasm</keyword>
<dbReference type="EC" id="1.3.3.15" evidence="6"/>
<keyword evidence="2 6" id="KW-0285">Flavoprotein</keyword>
<proteinExistence type="inferred from homology"/>
<dbReference type="GO" id="GO:0005737">
    <property type="term" value="C:cytoplasm"/>
    <property type="evidence" value="ECO:0007669"/>
    <property type="project" value="UniProtKB-SubCell"/>
</dbReference>
<comment type="function">
    <text evidence="6">Involved in coproporphyrin-dependent heme b biosynthesis. Catalyzes the oxidation of coproporphyrinogen III to coproporphyrin III.</text>
</comment>
<dbReference type="AlphaFoldDB" id="A0A243WER3"/>